<reference evidence="8 9" key="1">
    <citation type="submission" date="2017-06" db="EMBL/GenBank/DDBJ databases">
        <title>Raineya orbicola gen. nov., sp. nov. a slightly thermophilic bacterium of the phylum Bacteroidetes and the description of Raineyaceae fam. nov.</title>
        <authorList>
            <person name="Albuquerque L."/>
            <person name="Polonia A.R.M."/>
            <person name="Barroso C."/>
            <person name="Froufe H.J.C."/>
            <person name="Lage O."/>
            <person name="Lobo-Da-Cunha A."/>
            <person name="Egas C."/>
            <person name="Da Costa M.S."/>
        </authorList>
    </citation>
    <scope>NUCLEOTIDE SEQUENCE [LARGE SCALE GENOMIC DNA]</scope>
    <source>
        <strain evidence="8 9">SPSPC-11</strain>
    </source>
</reference>
<keyword evidence="9" id="KW-1185">Reference proteome</keyword>
<comment type="similarity">
    <text evidence="2 7">Belongs to the methyltransferase superfamily. L-isoaspartyl/D-aspartyl protein methyltransferase family.</text>
</comment>
<sequence>MLEDNFQHKGLRKKLVEEIRRKGIRDENVLNALMAVPRHWFLDSVFLQHAYQDKAFPIEEGQTISQPYTVAFQTELLQIQPLQSVLEIGTGSAYQACILAELGAKVYTIEYNETLFRKARRMIDILRYDKKVQCFHGDGSQGLLAYAPYDAILVTAGAPAVPESLLFQLKTGGRLVIPVGNHQTQKMMRITRKGEKQFTQEEFDHFSFVPLLGKNGWQK</sequence>
<evidence type="ECO:0000256" key="4">
    <source>
        <dbReference type="ARBA" id="ARBA00022603"/>
    </source>
</evidence>
<dbReference type="Gene3D" id="3.40.50.150">
    <property type="entry name" value="Vaccinia Virus protein VP39"/>
    <property type="match status" value="1"/>
</dbReference>
<evidence type="ECO:0000256" key="3">
    <source>
        <dbReference type="ARBA" id="ARBA00022490"/>
    </source>
</evidence>
<dbReference type="GO" id="GO:0032259">
    <property type="term" value="P:methylation"/>
    <property type="evidence" value="ECO:0007669"/>
    <property type="project" value="UniProtKB-KW"/>
</dbReference>
<dbReference type="InterPro" id="IPR000682">
    <property type="entry name" value="PCMT"/>
</dbReference>
<dbReference type="FunFam" id="3.40.50.150:FF:000010">
    <property type="entry name" value="Protein-L-isoaspartate O-methyltransferase"/>
    <property type="match status" value="1"/>
</dbReference>
<dbReference type="PANTHER" id="PTHR11579">
    <property type="entry name" value="PROTEIN-L-ISOASPARTATE O-METHYLTRANSFERASE"/>
    <property type="match status" value="1"/>
</dbReference>
<comment type="function">
    <text evidence="7">Catalyzes the methyl esterification of L-isoaspartyl residues in peptides and proteins that result from spontaneous decomposition of normal L-aspartyl and L-asparaginyl residues. It plays a role in the repair and/or degradation of damaged proteins.</text>
</comment>
<dbReference type="PROSITE" id="PS01279">
    <property type="entry name" value="PCMT"/>
    <property type="match status" value="1"/>
</dbReference>
<evidence type="ECO:0000313" key="8">
    <source>
        <dbReference type="EMBL" id="PKQ66022.1"/>
    </source>
</evidence>
<dbReference type="RefSeq" id="WP_101359765.1">
    <property type="nucleotide sequence ID" value="NZ_NKXO01000056.1"/>
</dbReference>
<dbReference type="Proteomes" id="UP000233387">
    <property type="component" value="Unassembled WGS sequence"/>
</dbReference>
<dbReference type="GO" id="GO:0030091">
    <property type="term" value="P:protein repair"/>
    <property type="evidence" value="ECO:0007669"/>
    <property type="project" value="UniProtKB-UniRule"/>
</dbReference>
<dbReference type="GO" id="GO:0004719">
    <property type="term" value="F:protein-L-isoaspartate (D-aspartate) O-methyltransferase activity"/>
    <property type="evidence" value="ECO:0007669"/>
    <property type="project" value="UniProtKB-UniRule"/>
</dbReference>
<feature type="active site" evidence="7">
    <location>
        <position position="65"/>
    </location>
</feature>
<comment type="catalytic activity">
    <reaction evidence="7">
        <text>[protein]-L-isoaspartate + S-adenosyl-L-methionine = [protein]-L-isoaspartate alpha-methyl ester + S-adenosyl-L-homocysteine</text>
        <dbReference type="Rhea" id="RHEA:12705"/>
        <dbReference type="Rhea" id="RHEA-COMP:12143"/>
        <dbReference type="Rhea" id="RHEA-COMP:12144"/>
        <dbReference type="ChEBI" id="CHEBI:57856"/>
        <dbReference type="ChEBI" id="CHEBI:59789"/>
        <dbReference type="ChEBI" id="CHEBI:90596"/>
        <dbReference type="ChEBI" id="CHEBI:90598"/>
        <dbReference type="EC" id="2.1.1.77"/>
    </reaction>
</comment>
<dbReference type="AlphaFoldDB" id="A0A2N3I6S1"/>
<dbReference type="InterPro" id="IPR029063">
    <property type="entry name" value="SAM-dependent_MTases_sf"/>
</dbReference>
<keyword evidence="3 7" id="KW-0963">Cytoplasm</keyword>
<evidence type="ECO:0000313" key="9">
    <source>
        <dbReference type="Proteomes" id="UP000233387"/>
    </source>
</evidence>
<proteinExistence type="inferred from homology"/>
<keyword evidence="5 7" id="KW-0808">Transferase</keyword>
<gene>
    <name evidence="7" type="primary">pcm</name>
    <name evidence="8" type="ORF">Rain11_2506</name>
</gene>
<dbReference type="PANTHER" id="PTHR11579:SF0">
    <property type="entry name" value="PROTEIN-L-ISOASPARTATE(D-ASPARTATE) O-METHYLTRANSFERASE"/>
    <property type="match status" value="1"/>
</dbReference>
<accession>A0A2N3I6S1</accession>
<organism evidence="8 9">
    <name type="scientific">Raineya orbicola</name>
    <dbReference type="NCBI Taxonomy" id="2016530"/>
    <lineage>
        <taxon>Bacteria</taxon>
        <taxon>Pseudomonadati</taxon>
        <taxon>Bacteroidota</taxon>
        <taxon>Cytophagia</taxon>
        <taxon>Cytophagales</taxon>
        <taxon>Raineyaceae</taxon>
        <taxon>Raineya</taxon>
    </lineage>
</organism>
<dbReference type="SUPFAM" id="SSF53335">
    <property type="entry name" value="S-adenosyl-L-methionine-dependent methyltransferases"/>
    <property type="match status" value="1"/>
</dbReference>
<dbReference type="GO" id="GO:0005737">
    <property type="term" value="C:cytoplasm"/>
    <property type="evidence" value="ECO:0007669"/>
    <property type="project" value="UniProtKB-SubCell"/>
</dbReference>
<dbReference type="Pfam" id="PF01135">
    <property type="entry name" value="PCMT"/>
    <property type="match status" value="1"/>
</dbReference>
<evidence type="ECO:0000256" key="2">
    <source>
        <dbReference type="ARBA" id="ARBA00005369"/>
    </source>
</evidence>
<evidence type="ECO:0000256" key="7">
    <source>
        <dbReference type="HAMAP-Rule" id="MF_00090"/>
    </source>
</evidence>
<protein>
    <recommendedName>
        <fullName evidence="7">Protein-L-isoaspartate O-methyltransferase</fullName>
        <ecNumber evidence="7">2.1.1.77</ecNumber>
    </recommendedName>
    <alternativeName>
        <fullName evidence="7">L-isoaspartyl protein carboxyl methyltransferase</fullName>
    </alternativeName>
    <alternativeName>
        <fullName evidence="7">Protein L-isoaspartyl methyltransferase</fullName>
    </alternativeName>
    <alternativeName>
        <fullName evidence="7">Protein-beta-aspartate methyltransferase</fullName>
        <shortName evidence="7">PIMT</shortName>
    </alternativeName>
</protein>
<dbReference type="NCBIfam" id="TIGR00080">
    <property type="entry name" value="pimt"/>
    <property type="match status" value="1"/>
</dbReference>
<dbReference type="CDD" id="cd02440">
    <property type="entry name" value="AdoMet_MTases"/>
    <property type="match status" value="1"/>
</dbReference>
<keyword evidence="4 7" id="KW-0489">Methyltransferase</keyword>
<dbReference type="EC" id="2.1.1.77" evidence="7"/>
<dbReference type="HAMAP" id="MF_00090">
    <property type="entry name" value="PIMT"/>
    <property type="match status" value="1"/>
</dbReference>
<comment type="subcellular location">
    <subcellularLocation>
        <location evidence="1 7">Cytoplasm</location>
    </subcellularLocation>
</comment>
<dbReference type="OrthoDB" id="9810066at2"/>
<evidence type="ECO:0000256" key="6">
    <source>
        <dbReference type="ARBA" id="ARBA00022691"/>
    </source>
</evidence>
<evidence type="ECO:0000256" key="5">
    <source>
        <dbReference type="ARBA" id="ARBA00022679"/>
    </source>
</evidence>
<name>A0A2N3I6S1_9BACT</name>
<dbReference type="NCBIfam" id="NF001453">
    <property type="entry name" value="PRK00312.1"/>
    <property type="match status" value="1"/>
</dbReference>
<dbReference type="EMBL" id="NKXO01000056">
    <property type="protein sequence ID" value="PKQ66022.1"/>
    <property type="molecule type" value="Genomic_DNA"/>
</dbReference>
<keyword evidence="6 7" id="KW-0949">S-adenosyl-L-methionine</keyword>
<evidence type="ECO:0000256" key="1">
    <source>
        <dbReference type="ARBA" id="ARBA00004496"/>
    </source>
</evidence>
<comment type="caution">
    <text evidence="8">The sequence shown here is derived from an EMBL/GenBank/DDBJ whole genome shotgun (WGS) entry which is preliminary data.</text>
</comment>